<gene>
    <name evidence="4" type="primary">rlpA</name>
    <name evidence="9" type="ORF">HB662_19955</name>
</gene>
<evidence type="ECO:0000313" key="10">
    <source>
        <dbReference type="Proteomes" id="UP000765160"/>
    </source>
</evidence>
<accession>A0ABX1F3Y6</accession>
<sequence length="310" mass="32633">MRRAWYGLAAALLLAGVAGCARRDAGPVAQPRYMIGAPYQMGGLWSYPREDFGLDETGLAVAAADTRAGRRTTNGEVHDPTALTAAHRTLQLPAVLAVTNLETGLRVEVRVNDRGPENPGRVVALSRRAAELIGLRPGSVAQVRIEVVGDQSRAFAAGLPNTEAPPLEIAAAPVGAVGREDLAPPPGATQATRLRQARQFPGAGQAGAATAASSGTAPPLRLPERVTRVPARPGQLWVELATFSRRDLADRQAARLAGLRARVDVLGGRGRGVQPSYRVRLGPFNSVPEADRALEGTLRAGVSEARIRVD</sequence>
<feature type="chain" id="PRO_5046403639" description="Endolytic peptidoglycan transglycosylase RlpA" evidence="7">
    <location>
        <begin position="21"/>
        <end position="310"/>
    </location>
</feature>
<evidence type="ECO:0000256" key="6">
    <source>
        <dbReference type="SAM" id="MobiDB-lite"/>
    </source>
</evidence>
<protein>
    <recommendedName>
        <fullName evidence="4">Endolytic peptidoglycan transglycosylase RlpA</fullName>
        <ecNumber evidence="4">4.2.2.-</ecNumber>
    </recommendedName>
</protein>
<comment type="caution">
    <text evidence="9">The sequence shown here is derived from an EMBL/GenBank/DDBJ whole genome shotgun (WGS) entry which is preliminary data.</text>
</comment>
<dbReference type="InterPro" id="IPR007730">
    <property type="entry name" value="SPOR-like_dom"/>
</dbReference>
<evidence type="ECO:0000256" key="1">
    <source>
        <dbReference type="ARBA" id="ARBA00022729"/>
    </source>
</evidence>
<organism evidence="9 10">
    <name type="scientific">Falsiroseomonas frigidaquae</name>
    <dbReference type="NCBI Taxonomy" id="487318"/>
    <lineage>
        <taxon>Bacteria</taxon>
        <taxon>Pseudomonadati</taxon>
        <taxon>Pseudomonadota</taxon>
        <taxon>Alphaproteobacteria</taxon>
        <taxon>Acetobacterales</taxon>
        <taxon>Roseomonadaceae</taxon>
        <taxon>Falsiroseomonas</taxon>
    </lineage>
</organism>
<dbReference type="InterPro" id="IPR034718">
    <property type="entry name" value="RlpA"/>
</dbReference>
<dbReference type="PROSITE" id="PS51257">
    <property type="entry name" value="PROKAR_LIPOPROTEIN"/>
    <property type="match status" value="1"/>
</dbReference>
<dbReference type="HAMAP" id="MF_02071">
    <property type="entry name" value="RlpA"/>
    <property type="match status" value="1"/>
</dbReference>
<feature type="signal peptide" evidence="7">
    <location>
        <begin position="1"/>
        <end position="20"/>
    </location>
</feature>
<dbReference type="Pfam" id="PF05036">
    <property type="entry name" value="SPOR"/>
    <property type="match status" value="1"/>
</dbReference>
<reference evidence="9 10" key="1">
    <citation type="submission" date="2020-03" db="EMBL/GenBank/DDBJ databases">
        <title>Roseomonas selenitidurans sp. nov. isolated from soil.</title>
        <authorList>
            <person name="Liu H."/>
        </authorList>
    </citation>
    <scope>NUCLEOTIDE SEQUENCE [LARGE SCALE GENOMIC DNA]</scope>
    <source>
        <strain evidence="9 10">JCM 15073</strain>
    </source>
</reference>
<keyword evidence="4" id="KW-0449">Lipoprotein</keyword>
<evidence type="ECO:0000256" key="3">
    <source>
        <dbReference type="ARBA" id="ARBA00023316"/>
    </source>
</evidence>
<keyword evidence="2 4" id="KW-0456">Lyase</keyword>
<dbReference type="Pfam" id="PF03330">
    <property type="entry name" value="DPBB_1"/>
    <property type="match status" value="1"/>
</dbReference>
<dbReference type="SUPFAM" id="SSF110997">
    <property type="entry name" value="Sporulation related repeat"/>
    <property type="match status" value="1"/>
</dbReference>
<dbReference type="EC" id="4.2.2.-" evidence="4"/>
<dbReference type="Gene3D" id="3.30.70.1070">
    <property type="entry name" value="Sporulation related repeat"/>
    <property type="match status" value="1"/>
</dbReference>
<dbReference type="Gene3D" id="2.40.40.10">
    <property type="entry name" value="RlpA-like domain"/>
    <property type="match status" value="1"/>
</dbReference>
<keyword evidence="3 4" id="KW-0961">Cell wall biogenesis/degradation</keyword>
<comment type="function">
    <text evidence="4">Lytic transglycosylase with a strong preference for naked glycan strands that lack stem peptides.</text>
</comment>
<evidence type="ECO:0000256" key="2">
    <source>
        <dbReference type="ARBA" id="ARBA00023239"/>
    </source>
</evidence>
<dbReference type="InterPro" id="IPR012997">
    <property type="entry name" value="RplA"/>
</dbReference>
<evidence type="ECO:0000256" key="7">
    <source>
        <dbReference type="SAM" id="SignalP"/>
    </source>
</evidence>
<dbReference type="PROSITE" id="PS51724">
    <property type="entry name" value="SPOR"/>
    <property type="match status" value="1"/>
</dbReference>
<comment type="subcellular location">
    <subcellularLocation>
        <location evidence="4">Cell membrane</location>
        <topology evidence="4">Lipid-anchor</topology>
    </subcellularLocation>
</comment>
<keyword evidence="4" id="KW-0472">Membrane</keyword>
<name>A0ABX1F3Y6_9PROT</name>
<evidence type="ECO:0000313" key="9">
    <source>
        <dbReference type="EMBL" id="NKE47064.1"/>
    </source>
</evidence>
<dbReference type="RefSeq" id="WP_168052040.1">
    <property type="nucleotide sequence ID" value="NZ_JAATJR010000006.1"/>
</dbReference>
<keyword evidence="1 7" id="KW-0732">Signal</keyword>
<dbReference type="PANTHER" id="PTHR34183:SF1">
    <property type="entry name" value="ENDOLYTIC PEPTIDOGLYCAN TRANSGLYCOSYLASE RLPA"/>
    <property type="match status" value="1"/>
</dbReference>
<feature type="compositionally biased region" description="Low complexity" evidence="6">
    <location>
        <begin position="202"/>
        <end position="217"/>
    </location>
</feature>
<evidence type="ECO:0000259" key="8">
    <source>
        <dbReference type="PROSITE" id="PS51724"/>
    </source>
</evidence>
<dbReference type="PANTHER" id="PTHR34183">
    <property type="entry name" value="ENDOLYTIC PEPTIDOGLYCAN TRANSGLYCOSYLASE RLPA"/>
    <property type="match status" value="1"/>
</dbReference>
<comment type="similarity">
    <text evidence="4 5">Belongs to the RlpA family.</text>
</comment>
<dbReference type="InterPro" id="IPR036680">
    <property type="entry name" value="SPOR-like_sf"/>
</dbReference>
<dbReference type="InterPro" id="IPR036908">
    <property type="entry name" value="RlpA-like_sf"/>
</dbReference>
<dbReference type="InterPro" id="IPR009009">
    <property type="entry name" value="RlpA-like_DPBB"/>
</dbReference>
<feature type="region of interest" description="Disordered" evidence="6">
    <location>
        <begin position="200"/>
        <end position="222"/>
    </location>
</feature>
<dbReference type="CDD" id="cd22268">
    <property type="entry name" value="DPBB_RlpA-like"/>
    <property type="match status" value="1"/>
</dbReference>
<dbReference type="Proteomes" id="UP000765160">
    <property type="component" value="Unassembled WGS sequence"/>
</dbReference>
<keyword evidence="10" id="KW-1185">Reference proteome</keyword>
<keyword evidence="4" id="KW-1003">Cell membrane</keyword>
<feature type="domain" description="SPOR" evidence="8">
    <location>
        <begin position="230"/>
        <end position="310"/>
    </location>
</feature>
<evidence type="ECO:0000256" key="4">
    <source>
        <dbReference type="HAMAP-Rule" id="MF_02071"/>
    </source>
</evidence>
<dbReference type="EMBL" id="JAAVTX010000006">
    <property type="protein sequence ID" value="NKE47064.1"/>
    <property type="molecule type" value="Genomic_DNA"/>
</dbReference>
<dbReference type="NCBIfam" id="TIGR00413">
    <property type="entry name" value="rlpA"/>
    <property type="match status" value="1"/>
</dbReference>
<proteinExistence type="inferred from homology"/>
<evidence type="ECO:0000256" key="5">
    <source>
        <dbReference type="RuleBase" id="RU003495"/>
    </source>
</evidence>
<keyword evidence="4" id="KW-0564">Palmitate</keyword>